<evidence type="ECO:0000313" key="6">
    <source>
        <dbReference type="RefSeq" id="XP_030383645.1"/>
    </source>
</evidence>
<feature type="region of interest" description="Disordered" evidence="3">
    <location>
        <begin position="193"/>
        <end position="227"/>
    </location>
</feature>
<dbReference type="PANTHER" id="PTHR12366:SF29">
    <property type="entry name" value="ASPARTYL BETA-HYDROXYLASE, ISOFORM L"/>
    <property type="match status" value="1"/>
</dbReference>
<feature type="region of interest" description="Disordered" evidence="3">
    <location>
        <begin position="80"/>
        <end position="173"/>
    </location>
</feature>
<evidence type="ECO:0000256" key="2">
    <source>
        <dbReference type="SAM" id="Coils"/>
    </source>
</evidence>
<feature type="coiled-coil region" evidence="2">
    <location>
        <begin position="275"/>
        <end position="302"/>
    </location>
</feature>
<feature type="compositionally biased region" description="Basic and acidic residues" evidence="3">
    <location>
        <begin position="87"/>
        <end position="97"/>
    </location>
</feature>
<dbReference type="AlphaFoldDB" id="A0A6J2U6P9"/>
<keyword evidence="2" id="KW-0175">Coiled coil</keyword>
<dbReference type="CTD" id="444"/>
<dbReference type="Gene3D" id="1.25.40.10">
    <property type="entry name" value="Tetratricopeptide repeat domain"/>
    <property type="match status" value="1"/>
</dbReference>
<reference evidence="6" key="1">
    <citation type="submission" date="2025-08" db="UniProtKB">
        <authorList>
            <consortium name="RefSeq"/>
        </authorList>
    </citation>
    <scope>IDENTIFICATION</scope>
    <source>
        <strain evidence="6">11010-0011.00</strain>
        <tissue evidence="6">Whole body</tissue>
    </source>
</reference>
<evidence type="ECO:0000256" key="3">
    <source>
        <dbReference type="SAM" id="MobiDB-lite"/>
    </source>
</evidence>
<dbReference type="InterPro" id="IPR027443">
    <property type="entry name" value="IPNS-like_sf"/>
</dbReference>
<organism evidence="5 6">
    <name type="scientific">Drosophila lebanonensis</name>
    <name type="common">Fruit fly</name>
    <name type="synonym">Scaptodrosophila lebanonensis</name>
    <dbReference type="NCBI Taxonomy" id="7225"/>
    <lineage>
        <taxon>Eukaryota</taxon>
        <taxon>Metazoa</taxon>
        <taxon>Ecdysozoa</taxon>
        <taxon>Arthropoda</taxon>
        <taxon>Hexapoda</taxon>
        <taxon>Insecta</taxon>
        <taxon>Pterygota</taxon>
        <taxon>Neoptera</taxon>
        <taxon>Endopterygota</taxon>
        <taxon>Diptera</taxon>
        <taxon>Brachycera</taxon>
        <taxon>Muscomorpha</taxon>
        <taxon>Ephydroidea</taxon>
        <taxon>Drosophilidae</taxon>
        <taxon>Scaptodrosophila</taxon>
    </lineage>
</organism>
<dbReference type="GO" id="GO:0005783">
    <property type="term" value="C:endoplasmic reticulum"/>
    <property type="evidence" value="ECO:0007669"/>
    <property type="project" value="TreeGrafter"/>
</dbReference>
<feature type="compositionally biased region" description="Polar residues" evidence="3">
    <location>
        <begin position="100"/>
        <end position="129"/>
    </location>
</feature>
<protein>
    <submittedName>
        <fullName evidence="6">Aspartyl/asparaginyl beta-hydroxylase isoform X6</fullName>
    </submittedName>
</protein>
<dbReference type="Proteomes" id="UP000504634">
    <property type="component" value="Unplaced"/>
</dbReference>
<dbReference type="InterPro" id="IPR039038">
    <property type="entry name" value="ASPH"/>
</dbReference>
<comment type="similarity">
    <text evidence="1">Belongs to the aspartyl/asparaginyl beta-hydroxylase family.</text>
</comment>
<dbReference type="PANTHER" id="PTHR12366">
    <property type="entry name" value="ASPARTYL/ASPARAGINYL BETA-HYDROXYLASE"/>
    <property type="match status" value="1"/>
</dbReference>
<dbReference type="GO" id="GO:0062101">
    <property type="term" value="F:peptidyl-aspartic acid 3-dioxygenase activity"/>
    <property type="evidence" value="ECO:0007669"/>
    <property type="project" value="InterPro"/>
</dbReference>
<sequence>MNQEACMRRRLTIASAEDHIPDDDEELPPLDDEYSEEEIEIEEEIEVEISDIDEAADGVEGGSDDNVAASHSYVPETFEQLSAQYKSKQEAQQEPKEITAVSTAAPTKTREQISTPKTSASDPEPTVSTDIYVEYEDGAAEDYAQDENDEITDEEDEIDDDYGYELEEGDISDVDDTELMNRLEAKYGRLPAKEYESDADSDDPTWTQIKPKEAAPGAGPKAKLNTDDDDDLFEAELRKANAEMIRENPNPANALRAFNNLIIKYTHKSSAHLARARALEQLAEIRQSNEILEQAIDSYKRYLAFAELISDDGEFRAAGERCIEHLRFMGYQQQAVAIHELLIDRFWEEPQQRNQLTLTYLMINNLELVRRTAGNTLKIWPQDALAQLYYGLAVKQLDRDYARALPYLKYGMESGLRGTQEGFFYLALGETLQRLGKQSEALAVYERGVEKQFFPSVYQRALYNEPHLRAQPFWDVAETGYAESFEKLQRNWSAIRDEALALLNHHGNFQEETEQLRDTGDWTQYELYAQGQRVGRNCQRAPITCALLAGFFPAATSCRRGQVKFSAMRAQTHVWPHCGPTNCRLRAHLGLVTPEPQLTSLRVAEQLRTWQAGELFIFDDSFEHEVWHNGTELRLVLIVDVWHPDLTADQRLSMSEI</sequence>
<gene>
    <name evidence="6" type="primary">LOC115631092</name>
</gene>
<feature type="region of interest" description="Disordered" evidence="3">
    <location>
        <begin position="13"/>
        <end position="37"/>
    </location>
</feature>
<name>A0A6J2U6P9_DROLE</name>
<dbReference type="Pfam" id="PF05118">
    <property type="entry name" value="Asp_Arg_Hydrox"/>
    <property type="match status" value="1"/>
</dbReference>
<dbReference type="RefSeq" id="XP_030383645.1">
    <property type="nucleotide sequence ID" value="XM_030527785.1"/>
</dbReference>
<evidence type="ECO:0000259" key="4">
    <source>
        <dbReference type="Pfam" id="PF05118"/>
    </source>
</evidence>
<feature type="domain" description="Aspartyl/asparaginy/proline hydroxylase" evidence="4">
    <location>
        <begin position="490"/>
        <end position="644"/>
    </location>
</feature>
<evidence type="ECO:0000313" key="5">
    <source>
        <dbReference type="Proteomes" id="UP000504634"/>
    </source>
</evidence>
<dbReference type="SUPFAM" id="SSF51197">
    <property type="entry name" value="Clavaminate synthase-like"/>
    <property type="match status" value="1"/>
</dbReference>
<dbReference type="InterPro" id="IPR007803">
    <property type="entry name" value="Asp/Arg/Pro-Hydrxlase"/>
</dbReference>
<dbReference type="Gene3D" id="2.60.120.330">
    <property type="entry name" value="B-lactam Antibiotic, Isopenicillin N Synthase, Chain"/>
    <property type="match status" value="1"/>
</dbReference>
<dbReference type="SUPFAM" id="SSF48452">
    <property type="entry name" value="TPR-like"/>
    <property type="match status" value="1"/>
</dbReference>
<feature type="compositionally biased region" description="Acidic residues" evidence="3">
    <location>
        <begin position="20"/>
        <end position="37"/>
    </location>
</feature>
<keyword evidence="5" id="KW-1185">Reference proteome</keyword>
<proteinExistence type="inferred from homology"/>
<dbReference type="InterPro" id="IPR011990">
    <property type="entry name" value="TPR-like_helical_dom_sf"/>
</dbReference>
<feature type="compositionally biased region" description="Acidic residues" evidence="3">
    <location>
        <begin position="133"/>
        <end position="173"/>
    </location>
</feature>
<evidence type="ECO:0000256" key="1">
    <source>
        <dbReference type="ARBA" id="ARBA00007730"/>
    </source>
</evidence>
<feature type="compositionally biased region" description="Low complexity" evidence="3">
    <location>
        <begin position="214"/>
        <end position="223"/>
    </location>
</feature>
<dbReference type="GeneID" id="115631092"/>
<accession>A0A6J2U6P9</accession>